<dbReference type="GO" id="GO:0003723">
    <property type="term" value="F:RNA binding"/>
    <property type="evidence" value="ECO:0007669"/>
    <property type="project" value="UniProtKB-UniRule"/>
</dbReference>
<accession>A0A8J2SCN0</accession>
<evidence type="ECO:0000256" key="2">
    <source>
        <dbReference type="PROSITE-ProRule" id="PRU00176"/>
    </source>
</evidence>
<keyword evidence="1" id="KW-0862">Zinc</keyword>
<evidence type="ECO:0000313" key="6">
    <source>
        <dbReference type="EMBL" id="CAH0369163.1"/>
    </source>
</evidence>
<dbReference type="PROSITE" id="PS50158">
    <property type="entry name" value="ZF_CCHC"/>
    <property type="match status" value="1"/>
</dbReference>
<dbReference type="Gene3D" id="4.10.60.10">
    <property type="entry name" value="Zinc finger, CCHC-type"/>
    <property type="match status" value="1"/>
</dbReference>
<dbReference type="SMART" id="SM00343">
    <property type="entry name" value="ZnF_C2HC"/>
    <property type="match status" value="4"/>
</dbReference>
<keyword evidence="2" id="KW-0694">RNA-binding</keyword>
<dbReference type="PROSITE" id="PS50102">
    <property type="entry name" value="RRM"/>
    <property type="match status" value="1"/>
</dbReference>
<name>A0A8J2SCN0_9STRA</name>
<keyword evidence="1" id="KW-0479">Metal-binding</keyword>
<evidence type="ECO:0008006" key="8">
    <source>
        <dbReference type="Google" id="ProtNLM"/>
    </source>
</evidence>
<dbReference type="InterPro" id="IPR000504">
    <property type="entry name" value="RRM_dom"/>
</dbReference>
<dbReference type="Proteomes" id="UP000789595">
    <property type="component" value="Unassembled WGS sequence"/>
</dbReference>
<dbReference type="InterPro" id="IPR035979">
    <property type="entry name" value="RBD_domain_sf"/>
</dbReference>
<feature type="region of interest" description="Disordered" evidence="3">
    <location>
        <begin position="163"/>
        <end position="185"/>
    </location>
</feature>
<evidence type="ECO:0000259" key="5">
    <source>
        <dbReference type="PROSITE" id="PS50158"/>
    </source>
</evidence>
<feature type="domain" description="CCHC-type" evidence="5">
    <location>
        <begin position="334"/>
        <end position="349"/>
    </location>
</feature>
<organism evidence="6 7">
    <name type="scientific">Pelagomonas calceolata</name>
    <dbReference type="NCBI Taxonomy" id="35677"/>
    <lineage>
        <taxon>Eukaryota</taxon>
        <taxon>Sar</taxon>
        <taxon>Stramenopiles</taxon>
        <taxon>Ochrophyta</taxon>
        <taxon>Pelagophyceae</taxon>
        <taxon>Pelagomonadales</taxon>
        <taxon>Pelagomonadaceae</taxon>
        <taxon>Pelagomonas</taxon>
    </lineage>
</organism>
<dbReference type="SUPFAM" id="SSF57756">
    <property type="entry name" value="Retrovirus zinc finger-like domains"/>
    <property type="match status" value="1"/>
</dbReference>
<feature type="region of interest" description="Disordered" evidence="3">
    <location>
        <begin position="268"/>
        <end position="305"/>
    </location>
</feature>
<feature type="compositionally biased region" description="Low complexity" evidence="3">
    <location>
        <begin position="98"/>
        <end position="114"/>
    </location>
</feature>
<dbReference type="PANTHER" id="PTHR46978:SF1">
    <property type="entry name" value="ZINC KNUCKLE (CCHC-TYPE) FAMILY PROTEIN"/>
    <property type="match status" value="1"/>
</dbReference>
<feature type="compositionally biased region" description="Polar residues" evidence="3">
    <location>
        <begin position="275"/>
        <end position="285"/>
    </location>
</feature>
<dbReference type="InterPro" id="IPR012677">
    <property type="entry name" value="Nucleotide-bd_a/b_plait_sf"/>
</dbReference>
<keyword evidence="1" id="KW-0863">Zinc-finger</keyword>
<dbReference type="AlphaFoldDB" id="A0A8J2SCN0"/>
<dbReference type="Pfam" id="PF00076">
    <property type="entry name" value="RRM_1"/>
    <property type="match status" value="1"/>
</dbReference>
<dbReference type="GO" id="GO:0008270">
    <property type="term" value="F:zinc ion binding"/>
    <property type="evidence" value="ECO:0007669"/>
    <property type="project" value="UniProtKB-KW"/>
</dbReference>
<keyword evidence="7" id="KW-1185">Reference proteome</keyword>
<sequence>MGRAKHRKLKKAGTKTLVSLDKKLPSRRPPEHKRFREQQIAKEKMAKKKRKAPGSHPPIKSHGDLPTPKQRSPAAEERRAAKQEKKRAKKQAKREAARSPAAAAEAPMAPAAAPAQPPATPKPLSNWLGKFLSTPRSTDIIDASGLEDAPMDDTYMRGFADRCRQESKPEAHDSSDDESVHVPPAPPVQETFSVFVANVPFAVSEAQVRAVCAEPGGLVDFDLPLCRAGANAGRPAGYAISAYASRDAAERAVEALDGRDFLGRELRAKLDEEGTTTNGRASPPSTRRKPPQKRPRYFDDGGDGARPARQSNVMRCFLCASDAHLAEACPNQLCRRCRRPGHVARDCRNPPRPMPELCTACGAVGHSWKWCEAGDGEARLSDGATCMVCGREGHLICGAVAGPSTHDVYCAWCARAGHTEPSCPMKQAGGRRSPTGSRF</sequence>
<dbReference type="SUPFAM" id="SSF54928">
    <property type="entry name" value="RNA-binding domain, RBD"/>
    <property type="match status" value="1"/>
</dbReference>
<evidence type="ECO:0000259" key="4">
    <source>
        <dbReference type="PROSITE" id="PS50102"/>
    </source>
</evidence>
<dbReference type="Gene3D" id="3.30.70.330">
    <property type="match status" value="1"/>
</dbReference>
<feature type="compositionally biased region" description="Basic and acidic residues" evidence="3">
    <location>
        <begin position="20"/>
        <end position="44"/>
    </location>
</feature>
<evidence type="ECO:0000256" key="3">
    <source>
        <dbReference type="SAM" id="MobiDB-lite"/>
    </source>
</evidence>
<feature type="domain" description="RRM" evidence="4">
    <location>
        <begin position="192"/>
        <end position="273"/>
    </location>
</feature>
<feature type="compositionally biased region" description="Basic residues" evidence="3">
    <location>
        <begin position="1"/>
        <end position="13"/>
    </location>
</feature>
<protein>
    <recommendedName>
        <fullName evidence="8">CCHC-type domain-containing protein</fullName>
    </recommendedName>
</protein>
<feature type="compositionally biased region" description="Basic and acidic residues" evidence="3">
    <location>
        <begin position="74"/>
        <end position="83"/>
    </location>
</feature>
<dbReference type="SMART" id="SM00360">
    <property type="entry name" value="RRM"/>
    <property type="match status" value="1"/>
</dbReference>
<dbReference type="InterPro" id="IPR036875">
    <property type="entry name" value="Znf_CCHC_sf"/>
</dbReference>
<feature type="compositionally biased region" description="Basic and acidic residues" evidence="3">
    <location>
        <begin position="163"/>
        <end position="180"/>
    </location>
</feature>
<dbReference type="OrthoDB" id="3863715at2759"/>
<dbReference type="EMBL" id="CAKKNE010000002">
    <property type="protein sequence ID" value="CAH0369163.1"/>
    <property type="molecule type" value="Genomic_DNA"/>
</dbReference>
<evidence type="ECO:0000313" key="7">
    <source>
        <dbReference type="Proteomes" id="UP000789595"/>
    </source>
</evidence>
<reference evidence="6" key="1">
    <citation type="submission" date="2021-11" db="EMBL/GenBank/DDBJ databases">
        <authorList>
            <consortium name="Genoscope - CEA"/>
            <person name="William W."/>
        </authorList>
    </citation>
    <scope>NUCLEOTIDE SEQUENCE</scope>
</reference>
<proteinExistence type="predicted"/>
<feature type="compositionally biased region" description="Basic residues" evidence="3">
    <location>
        <begin position="286"/>
        <end position="295"/>
    </location>
</feature>
<feature type="region of interest" description="Disordered" evidence="3">
    <location>
        <begin position="1"/>
        <end position="131"/>
    </location>
</feature>
<dbReference type="CDD" id="cd20805">
    <property type="entry name" value="C1_DGK_rpt2"/>
    <property type="match status" value="1"/>
</dbReference>
<comment type="caution">
    <text evidence="6">The sequence shown here is derived from an EMBL/GenBank/DDBJ whole genome shotgun (WGS) entry which is preliminary data.</text>
</comment>
<dbReference type="InterPro" id="IPR001878">
    <property type="entry name" value="Znf_CCHC"/>
</dbReference>
<gene>
    <name evidence="6" type="ORF">PECAL_2P22740</name>
</gene>
<dbReference type="Pfam" id="PF00098">
    <property type="entry name" value="zf-CCHC"/>
    <property type="match status" value="1"/>
</dbReference>
<dbReference type="PANTHER" id="PTHR46978">
    <property type="entry name" value="ZINC KNUCKLE (CCHC-TYPE) FAMILY PROTEIN"/>
    <property type="match status" value="1"/>
</dbReference>
<evidence type="ECO:0000256" key="1">
    <source>
        <dbReference type="PROSITE-ProRule" id="PRU00047"/>
    </source>
</evidence>